<evidence type="ECO:0000313" key="13">
    <source>
        <dbReference type="Proteomes" id="UP001176883"/>
    </source>
</evidence>
<feature type="binding site" evidence="10">
    <location>
        <begin position="198"/>
        <end position="199"/>
    </location>
    <ligand>
        <name>substrate</name>
    </ligand>
</feature>
<feature type="binding site" evidence="10">
    <location>
        <position position="9"/>
    </location>
    <ligand>
        <name>substrate</name>
    </ligand>
</feature>
<comment type="similarity">
    <text evidence="6 10 11">Belongs to the ribulose-phosphate 3-epimerase family.</text>
</comment>
<feature type="binding site" evidence="10">
    <location>
        <position position="176"/>
    </location>
    <ligand>
        <name>a divalent metal cation</name>
        <dbReference type="ChEBI" id="CHEBI:60240"/>
    </ligand>
</feature>
<dbReference type="InterPro" id="IPR013785">
    <property type="entry name" value="Aldolase_TIM"/>
</dbReference>
<proteinExistence type="inferred from homology"/>
<feature type="binding site" evidence="10">
    <location>
        <position position="67"/>
    </location>
    <ligand>
        <name>substrate</name>
    </ligand>
</feature>
<keyword evidence="9 10" id="KW-0413">Isomerase</keyword>
<feature type="binding site" evidence="10">
    <location>
        <position position="36"/>
    </location>
    <ligand>
        <name>a divalent metal cation</name>
        <dbReference type="ChEBI" id="CHEBI:60240"/>
    </ligand>
</feature>
<feature type="binding site" evidence="10">
    <location>
        <begin position="176"/>
        <end position="178"/>
    </location>
    <ligand>
        <name>substrate</name>
    </ligand>
</feature>
<feature type="binding site" evidence="10">
    <location>
        <begin position="143"/>
        <end position="146"/>
    </location>
    <ligand>
        <name>substrate</name>
    </ligand>
</feature>
<comment type="pathway">
    <text evidence="10">Carbohydrate degradation.</text>
</comment>
<keyword evidence="10 11" id="KW-0119">Carbohydrate metabolism</keyword>
<dbReference type="Gene3D" id="3.20.20.70">
    <property type="entry name" value="Aldolase class I"/>
    <property type="match status" value="1"/>
</dbReference>
<evidence type="ECO:0000256" key="11">
    <source>
        <dbReference type="PIRNR" id="PIRNR001461"/>
    </source>
</evidence>
<comment type="cofactor">
    <cofactor evidence="2">
        <name>Mn(2+)</name>
        <dbReference type="ChEBI" id="CHEBI:29035"/>
    </cofactor>
</comment>
<comment type="function">
    <text evidence="10">Catalyzes the reversible epimerization of D-ribulose 5-phosphate to D-xylulose 5-phosphate.</text>
</comment>
<feature type="active site" description="Proton donor" evidence="10">
    <location>
        <position position="176"/>
    </location>
</feature>
<dbReference type="SUPFAM" id="SSF51366">
    <property type="entry name" value="Ribulose-phoshate binding barrel"/>
    <property type="match status" value="1"/>
</dbReference>
<accession>A0ABT8WCB0</accession>
<dbReference type="HAMAP" id="MF_02227">
    <property type="entry name" value="RPE"/>
    <property type="match status" value="1"/>
</dbReference>
<comment type="catalytic activity">
    <reaction evidence="1 10 11">
        <text>D-ribulose 5-phosphate = D-xylulose 5-phosphate</text>
        <dbReference type="Rhea" id="RHEA:13677"/>
        <dbReference type="ChEBI" id="CHEBI:57737"/>
        <dbReference type="ChEBI" id="CHEBI:58121"/>
        <dbReference type="EC" id="5.1.3.1"/>
    </reaction>
</comment>
<dbReference type="RefSeq" id="WP_303278481.1">
    <property type="nucleotide sequence ID" value="NZ_JAUOEK010000134.1"/>
</dbReference>
<dbReference type="GO" id="GO:0004750">
    <property type="term" value="F:D-ribulose-phosphate 3-epimerase activity"/>
    <property type="evidence" value="ECO:0007669"/>
    <property type="project" value="UniProtKB-EC"/>
</dbReference>
<gene>
    <name evidence="10 12" type="primary">rpe</name>
    <name evidence="12" type="ORF">Q4Q35_13285</name>
</gene>
<comment type="cofactor">
    <cofactor evidence="3">
        <name>Co(2+)</name>
        <dbReference type="ChEBI" id="CHEBI:48828"/>
    </cofactor>
</comment>
<evidence type="ECO:0000256" key="4">
    <source>
        <dbReference type="ARBA" id="ARBA00001947"/>
    </source>
</evidence>
<keyword evidence="8 10" id="KW-0479">Metal-binding</keyword>
<dbReference type="Proteomes" id="UP001176883">
    <property type="component" value="Unassembled WGS sequence"/>
</dbReference>
<reference evidence="12" key="1">
    <citation type="submission" date="2023-07" db="EMBL/GenBank/DDBJ databases">
        <title>Two novel species in the genus Flavivirga.</title>
        <authorList>
            <person name="Kwon K."/>
        </authorList>
    </citation>
    <scope>NUCLEOTIDE SEQUENCE</scope>
    <source>
        <strain evidence="12">KCTC 52353</strain>
    </source>
</reference>
<feature type="binding site" evidence="10">
    <location>
        <position position="34"/>
    </location>
    <ligand>
        <name>a divalent metal cation</name>
        <dbReference type="ChEBI" id="CHEBI:60240"/>
    </ligand>
</feature>
<dbReference type="InterPro" id="IPR000056">
    <property type="entry name" value="Ribul_P_3_epim-like"/>
</dbReference>
<dbReference type="PIRSF" id="PIRSF001461">
    <property type="entry name" value="RPE"/>
    <property type="match status" value="1"/>
</dbReference>
<dbReference type="PROSITE" id="PS01085">
    <property type="entry name" value="RIBUL_P_3_EPIMER_1"/>
    <property type="match status" value="1"/>
</dbReference>
<dbReference type="Pfam" id="PF00834">
    <property type="entry name" value="Ribul_P_3_epim"/>
    <property type="match status" value="1"/>
</dbReference>
<evidence type="ECO:0000256" key="6">
    <source>
        <dbReference type="ARBA" id="ARBA00009541"/>
    </source>
</evidence>
<evidence type="ECO:0000256" key="8">
    <source>
        <dbReference type="ARBA" id="ARBA00022723"/>
    </source>
</evidence>
<dbReference type="InterPro" id="IPR011060">
    <property type="entry name" value="RibuloseP-bd_barrel"/>
</dbReference>
<evidence type="ECO:0000256" key="2">
    <source>
        <dbReference type="ARBA" id="ARBA00001936"/>
    </source>
</evidence>
<evidence type="ECO:0000256" key="1">
    <source>
        <dbReference type="ARBA" id="ARBA00001782"/>
    </source>
</evidence>
<comment type="cofactor">
    <cofactor evidence="10">
        <name>a divalent metal cation</name>
        <dbReference type="ChEBI" id="CHEBI:60240"/>
    </cofactor>
    <text evidence="10">Binds 1 divalent metal cation per subunit.</text>
</comment>
<comment type="cofactor">
    <cofactor evidence="5">
        <name>Fe(2+)</name>
        <dbReference type="ChEBI" id="CHEBI:29033"/>
    </cofactor>
</comment>
<evidence type="ECO:0000313" key="12">
    <source>
        <dbReference type="EMBL" id="MDO5970784.1"/>
    </source>
</evidence>
<dbReference type="NCBIfam" id="TIGR01163">
    <property type="entry name" value="rpe"/>
    <property type="match status" value="1"/>
</dbReference>
<evidence type="ECO:0000256" key="10">
    <source>
        <dbReference type="HAMAP-Rule" id="MF_02227"/>
    </source>
</evidence>
<evidence type="ECO:0000256" key="5">
    <source>
        <dbReference type="ARBA" id="ARBA00001954"/>
    </source>
</evidence>
<evidence type="ECO:0000256" key="9">
    <source>
        <dbReference type="ARBA" id="ARBA00023235"/>
    </source>
</evidence>
<dbReference type="CDD" id="cd00429">
    <property type="entry name" value="RPE"/>
    <property type="match status" value="1"/>
</dbReference>
<dbReference type="EC" id="5.1.3.1" evidence="7 10"/>
<comment type="cofactor">
    <cofactor evidence="4">
        <name>Zn(2+)</name>
        <dbReference type="ChEBI" id="CHEBI:29105"/>
    </cofactor>
</comment>
<comment type="caution">
    <text evidence="12">The sequence shown here is derived from an EMBL/GenBank/DDBJ whole genome shotgun (WGS) entry which is preliminary data.</text>
</comment>
<sequence length="220" mass="23940">MSSKLIAPSILAADFANLQRDIEMVNKSDADWFHIDIMDGVFVPNISFGMPVLQAIAKHAKKTIDVHLMIVDPDRYIKTFAELGSDVLTVHYEACTHLHRTLQAIKNEGMKAGVALNPHTNISLLEDTINDIDLVCIMSVNPGFGGQSFIENTYNKVSQLKELITRKGASTIIEIDGGVTNKNAKALVDAGADVLVAGSYVFKSNDQVKTIKDLKGLANS</sequence>
<evidence type="ECO:0000256" key="3">
    <source>
        <dbReference type="ARBA" id="ARBA00001941"/>
    </source>
</evidence>
<keyword evidence="13" id="KW-1185">Reference proteome</keyword>
<dbReference type="NCBIfam" id="NF004076">
    <property type="entry name" value="PRK05581.1-4"/>
    <property type="match status" value="1"/>
</dbReference>
<dbReference type="InterPro" id="IPR026019">
    <property type="entry name" value="Ribul_P_3_epim"/>
</dbReference>
<feature type="binding site" evidence="10">
    <location>
        <position position="67"/>
    </location>
    <ligand>
        <name>a divalent metal cation</name>
        <dbReference type="ChEBI" id="CHEBI:60240"/>
    </ligand>
</feature>
<name>A0ABT8WCB0_9FLAO</name>
<feature type="active site" description="Proton acceptor" evidence="10">
    <location>
        <position position="36"/>
    </location>
</feature>
<evidence type="ECO:0000256" key="7">
    <source>
        <dbReference type="ARBA" id="ARBA00013188"/>
    </source>
</evidence>
<protein>
    <recommendedName>
        <fullName evidence="7 10">Ribulose-phosphate 3-epimerase</fullName>
        <ecNumber evidence="7 10">5.1.3.1</ecNumber>
    </recommendedName>
</protein>
<dbReference type="EMBL" id="JAUOEK010000134">
    <property type="protein sequence ID" value="MDO5970784.1"/>
    <property type="molecule type" value="Genomic_DNA"/>
</dbReference>
<organism evidence="12 13">
    <name type="scientific">Flavivirga aquimarina</name>
    <dbReference type="NCBI Taxonomy" id="2027862"/>
    <lineage>
        <taxon>Bacteria</taxon>
        <taxon>Pseudomonadati</taxon>
        <taxon>Bacteroidota</taxon>
        <taxon>Flavobacteriia</taxon>
        <taxon>Flavobacteriales</taxon>
        <taxon>Flavobacteriaceae</taxon>
        <taxon>Flavivirga</taxon>
    </lineage>
</organism>
<dbReference type="PROSITE" id="PS01086">
    <property type="entry name" value="RIBUL_P_3_EPIMER_2"/>
    <property type="match status" value="1"/>
</dbReference>
<dbReference type="PANTHER" id="PTHR11749">
    <property type="entry name" value="RIBULOSE-5-PHOSPHATE-3-EPIMERASE"/>
    <property type="match status" value="1"/>
</dbReference>